<dbReference type="GO" id="GO:0005506">
    <property type="term" value="F:iron ion binding"/>
    <property type="evidence" value="ECO:0007669"/>
    <property type="project" value="InterPro"/>
</dbReference>
<evidence type="ECO:0000256" key="6">
    <source>
        <dbReference type="ARBA" id="ARBA00022723"/>
    </source>
</evidence>
<accession>A0A165CX28</accession>
<dbReference type="GeneID" id="63821819"/>
<dbReference type="Pfam" id="PF00067">
    <property type="entry name" value="p450"/>
    <property type="match status" value="1"/>
</dbReference>
<comment type="cofactor">
    <cofactor evidence="1 12">
        <name>heme</name>
        <dbReference type="ChEBI" id="CHEBI:30413"/>
    </cofactor>
</comment>
<evidence type="ECO:0000256" key="3">
    <source>
        <dbReference type="ARBA" id="ARBA00010617"/>
    </source>
</evidence>
<dbReference type="RefSeq" id="XP_040761369.1">
    <property type="nucleotide sequence ID" value="XM_040904789.1"/>
</dbReference>
<comment type="similarity">
    <text evidence="3 13">Belongs to the cytochrome P450 family.</text>
</comment>
<reference evidence="14 15" key="1">
    <citation type="journal article" date="2016" name="Mol. Biol. Evol.">
        <title>Comparative Genomics of Early-Diverging Mushroom-Forming Fungi Provides Insights into the Origins of Lignocellulose Decay Capabilities.</title>
        <authorList>
            <person name="Nagy L.G."/>
            <person name="Riley R."/>
            <person name="Tritt A."/>
            <person name="Adam C."/>
            <person name="Daum C."/>
            <person name="Floudas D."/>
            <person name="Sun H."/>
            <person name="Yadav J.S."/>
            <person name="Pangilinan J."/>
            <person name="Larsson K.H."/>
            <person name="Matsuura K."/>
            <person name="Barry K."/>
            <person name="Labutti K."/>
            <person name="Kuo R."/>
            <person name="Ohm R.A."/>
            <person name="Bhattacharya S.S."/>
            <person name="Shirouzu T."/>
            <person name="Yoshinaga Y."/>
            <person name="Martin F.M."/>
            <person name="Grigoriev I.V."/>
            <person name="Hibbett D.S."/>
        </authorList>
    </citation>
    <scope>NUCLEOTIDE SEQUENCE [LARGE SCALE GENOMIC DNA]</scope>
    <source>
        <strain evidence="14 15">93-53</strain>
    </source>
</reference>
<evidence type="ECO:0000256" key="2">
    <source>
        <dbReference type="ARBA" id="ARBA00004370"/>
    </source>
</evidence>
<dbReference type="GO" id="GO:0020037">
    <property type="term" value="F:heme binding"/>
    <property type="evidence" value="ECO:0007669"/>
    <property type="project" value="InterPro"/>
</dbReference>
<keyword evidence="11" id="KW-0472">Membrane</keyword>
<dbReference type="PRINTS" id="PR00465">
    <property type="entry name" value="EP450IV"/>
</dbReference>
<keyword evidence="9 12" id="KW-0408">Iron</keyword>
<dbReference type="GO" id="GO:0016020">
    <property type="term" value="C:membrane"/>
    <property type="evidence" value="ECO:0007669"/>
    <property type="project" value="UniProtKB-SubCell"/>
</dbReference>
<dbReference type="InterPro" id="IPR002403">
    <property type="entry name" value="Cyt_P450_E_grp-IV"/>
</dbReference>
<dbReference type="GO" id="GO:0016705">
    <property type="term" value="F:oxidoreductase activity, acting on paired donors, with incorporation or reduction of molecular oxygen"/>
    <property type="evidence" value="ECO:0007669"/>
    <property type="project" value="InterPro"/>
</dbReference>
<dbReference type="OrthoDB" id="2789670at2759"/>
<sequence length="117" mass="13521">MIRDPKLFPNPEEFIPERYLETVDEHTARRRDPRNYVFGFGRRRCPGNHLAESSLWIVMASMVATLDMKKAVDAQGNVIEPTISFENSVFRTPSPFKCDIRPRSEQALRLVRQATEA</sequence>
<evidence type="ECO:0000313" key="15">
    <source>
        <dbReference type="Proteomes" id="UP000076871"/>
    </source>
</evidence>
<evidence type="ECO:0000256" key="9">
    <source>
        <dbReference type="ARBA" id="ARBA00023004"/>
    </source>
</evidence>
<feature type="binding site" description="axial binding residue" evidence="12">
    <location>
        <position position="45"/>
    </location>
    <ligand>
        <name>heme</name>
        <dbReference type="ChEBI" id="CHEBI:30413"/>
    </ligand>
    <ligandPart>
        <name>Fe</name>
        <dbReference type="ChEBI" id="CHEBI:18248"/>
    </ligandPart>
</feature>
<keyword evidence="10 13" id="KW-0503">Monooxygenase</keyword>
<keyword evidence="6 12" id="KW-0479">Metal-binding</keyword>
<evidence type="ECO:0000256" key="5">
    <source>
        <dbReference type="ARBA" id="ARBA00022692"/>
    </source>
</evidence>
<dbReference type="STRING" id="1314785.A0A165CX28"/>
<dbReference type="SUPFAM" id="SSF48264">
    <property type="entry name" value="Cytochrome P450"/>
    <property type="match status" value="1"/>
</dbReference>
<evidence type="ECO:0000256" key="11">
    <source>
        <dbReference type="ARBA" id="ARBA00023136"/>
    </source>
</evidence>
<evidence type="ECO:0000256" key="12">
    <source>
        <dbReference type="PIRSR" id="PIRSR602403-1"/>
    </source>
</evidence>
<protein>
    <submittedName>
        <fullName evidence="14">Cytochrome P450</fullName>
    </submittedName>
</protein>
<evidence type="ECO:0000256" key="4">
    <source>
        <dbReference type="ARBA" id="ARBA00022617"/>
    </source>
</evidence>
<dbReference type="EMBL" id="KV427642">
    <property type="protein sequence ID" value="KZT03629.1"/>
    <property type="molecule type" value="Genomic_DNA"/>
</dbReference>
<comment type="subcellular location">
    <subcellularLocation>
        <location evidence="2">Membrane</location>
    </subcellularLocation>
</comment>
<dbReference type="PROSITE" id="PS00086">
    <property type="entry name" value="CYTOCHROME_P450"/>
    <property type="match status" value="1"/>
</dbReference>
<keyword evidence="8 13" id="KW-0560">Oxidoreductase</keyword>
<dbReference type="InterPro" id="IPR036396">
    <property type="entry name" value="Cyt_P450_sf"/>
</dbReference>
<dbReference type="InterPro" id="IPR001128">
    <property type="entry name" value="Cyt_P450"/>
</dbReference>
<evidence type="ECO:0000256" key="7">
    <source>
        <dbReference type="ARBA" id="ARBA00022989"/>
    </source>
</evidence>
<gene>
    <name evidence="14" type="ORF">LAESUDRAFT_659117</name>
</gene>
<dbReference type="InterPro" id="IPR017972">
    <property type="entry name" value="Cyt_P450_CS"/>
</dbReference>
<keyword evidence="15" id="KW-1185">Reference proteome</keyword>
<evidence type="ECO:0000256" key="1">
    <source>
        <dbReference type="ARBA" id="ARBA00001971"/>
    </source>
</evidence>
<name>A0A165CX28_9APHY</name>
<keyword evidence="7" id="KW-1133">Transmembrane helix</keyword>
<dbReference type="AlphaFoldDB" id="A0A165CX28"/>
<dbReference type="InParanoid" id="A0A165CX28"/>
<dbReference type="PANTHER" id="PTHR46300">
    <property type="entry name" value="P450, PUTATIVE (EUROFUNG)-RELATED-RELATED"/>
    <property type="match status" value="1"/>
</dbReference>
<evidence type="ECO:0000313" key="14">
    <source>
        <dbReference type="EMBL" id="KZT03629.1"/>
    </source>
</evidence>
<dbReference type="Proteomes" id="UP000076871">
    <property type="component" value="Unassembled WGS sequence"/>
</dbReference>
<dbReference type="InterPro" id="IPR050364">
    <property type="entry name" value="Cytochrome_P450_fung"/>
</dbReference>
<proteinExistence type="inferred from homology"/>
<keyword evidence="4 12" id="KW-0349">Heme</keyword>
<organism evidence="14 15">
    <name type="scientific">Laetiporus sulphureus 93-53</name>
    <dbReference type="NCBI Taxonomy" id="1314785"/>
    <lineage>
        <taxon>Eukaryota</taxon>
        <taxon>Fungi</taxon>
        <taxon>Dikarya</taxon>
        <taxon>Basidiomycota</taxon>
        <taxon>Agaricomycotina</taxon>
        <taxon>Agaricomycetes</taxon>
        <taxon>Polyporales</taxon>
        <taxon>Laetiporus</taxon>
    </lineage>
</organism>
<keyword evidence="5" id="KW-0812">Transmembrane</keyword>
<dbReference type="Gene3D" id="1.10.630.10">
    <property type="entry name" value="Cytochrome P450"/>
    <property type="match status" value="1"/>
</dbReference>
<evidence type="ECO:0000256" key="8">
    <source>
        <dbReference type="ARBA" id="ARBA00023002"/>
    </source>
</evidence>
<evidence type="ECO:0000256" key="13">
    <source>
        <dbReference type="RuleBase" id="RU000461"/>
    </source>
</evidence>
<dbReference type="GO" id="GO:0004497">
    <property type="term" value="F:monooxygenase activity"/>
    <property type="evidence" value="ECO:0007669"/>
    <property type="project" value="UniProtKB-KW"/>
</dbReference>
<dbReference type="PANTHER" id="PTHR46300:SF2">
    <property type="entry name" value="CYTOCHROME P450 MONOOXYGENASE ALNH-RELATED"/>
    <property type="match status" value="1"/>
</dbReference>
<evidence type="ECO:0000256" key="10">
    <source>
        <dbReference type="ARBA" id="ARBA00023033"/>
    </source>
</evidence>